<name>A0A6J6H2N3_9ZZZZ</name>
<dbReference type="GO" id="GO:0005829">
    <property type="term" value="C:cytosol"/>
    <property type="evidence" value="ECO:0007669"/>
    <property type="project" value="TreeGrafter"/>
</dbReference>
<dbReference type="Gene3D" id="3.40.50.880">
    <property type="match status" value="1"/>
</dbReference>
<gene>
    <name evidence="1" type="ORF">UFOPK1826_01060</name>
</gene>
<reference evidence="1" key="1">
    <citation type="submission" date="2020-05" db="EMBL/GenBank/DDBJ databases">
        <authorList>
            <person name="Chiriac C."/>
            <person name="Salcher M."/>
            <person name="Ghai R."/>
            <person name="Kavagutti S V."/>
        </authorList>
    </citation>
    <scope>NUCLEOTIDE SEQUENCE</scope>
</reference>
<dbReference type="SUPFAM" id="SSF52317">
    <property type="entry name" value="Class I glutamine amidotransferase-like"/>
    <property type="match status" value="1"/>
</dbReference>
<dbReference type="PANTHER" id="PTHR43235">
    <property type="entry name" value="GLUTAMINE AMIDOTRANSFERASE PB2B2.05-RELATED"/>
    <property type="match status" value="1"/>
</dbReference>
<evidence type="ECO:0000313" key="1">
    <source>
        <dbReference type="EMBL" id="CAB4607346.1"/>
    </source>
</evidence>
<dbReference type="PANTHER" id="PTHR43235:SF1">
    <property type="entry name" value="GLUTAMINE AMIDOTRANSFERASE PB2B2.05-RELATED"/>
    <property type="match status" value="1"/>
</dbReference>
<accession>A0A6J6H2N3</accession>
<dbReference type="EMBL" id="CAEZUN010000136">
    <property type="protein sequence ID" value="CAB4607346.1"/>
    <property type="molecule type" value="Genomic_DNA"/>
</dbReference>
<dbReference type="CDD" id="cd01745">
    <property type="entry name" value="GATase1_2"/>
    <property type="match status" value="1"/>
</dbReference>
<organism evidence="1">
    <name type="scientific">freshwater metagenome</name>
    <dbReference type="NCBI Taxonomy" id="449393"/>
    <lineage>
        <taxon>unclassified sequences</taxon>
        <taxon>metagenomes</taxon>
        <taxon>ecological metagenomes</taxon>
    </lineage>
</organism>
<dbReference type="PROSITE" id="PS51273">
    <property type="entry name" value="GATASE_TYPE_1"/>
    <property type="match status" value="1"/>
</dbReference>
<dbReference type="AlphaFoldDB" id="A0A6J6H2N3"/>
<proteinExistence type="predicted"/>
<dbReference type="InterPro" id="IPR029062">
    <property type="entry name" value="Class_I_gatase-like"/>
</dbReference>
<dbReference type="InterPro" id="IPR011697">
    <property type="entry name" value="Peptidase_C26"/>
</dbReference>
<dbReference type="InterPro" id="IPR044668">
    <property type="entry name" value="PuuD-like"/>
</dbReference>
<protein>
    <submittedName>
        <fullName evidence="1">Unannotated protein</fullName>
    </submittedName>
</protein>
<dbReference type="Pfam" id="PF07722">
    <property type="entry name" value="Peptidase_C26"/>
    <property type="match status" value="1"/>
</dbReference>
<sequence>MSPLIALAGRYGAPSRVSRDAVAFAGRRYLDAILRAGGEPVVISPQPLKTKDAEAMMQRFDGLVLMGGADVNPILYGQVAGVHVYGVQPEQDAFETALLNAALNADLPVLAVCRGMQLVNVVLGGSLVQHLGELANANELLAHAPKQFPVGEEFALHEVNIKSGTRMAEALGATKINGASFHHQGILKLADDLVAVGHAPDGILEAVEHRSKWLLGMQWHPEDTAATDPLQQNLYNAFVQRARLSLSRR</sequence>
<dbReference type="GO" id="GO:0033969">
    <property type="term" value="F:gamma-glutamyl-gamma-aminobutyrate hydrolase activity"/>
    <property type="evidence" value="ECO:0007669"/>
    <property type="project" value="TreeGrafter"/>
</dbReference>
<dbReference type="GO" id="GO:0006598">
    <property type="term" value="P:polyamine catabolic process"/>
    <property type="evidence" value="ECO:0007669"/>
    <property type="project" value="TreeGrafter"/>
</dbReference>